<dbReference type="InParanoid" id="A0A1H9ABJ3"/>
<sequence>MKYLQILLISLLSCSVLMAQSDPSPTVFSQVGKAKLVKPGVKKKMKVRAGSALGQEGTLVLKKNTTVGVFFDDGYTYLTGPGTFEVAPLMESSRLEESDFMEILGDKLQQVQHPFFNQSRRSGFGSGGSGGTGSTTNSTTTNSPLKPPSKPTQAGAGDKESGIKPIAPLKGKIAAGIINFSWRPKAGNTGISAYEVVVMNSSGDVVFRQEAKGQSLSVTTAQAGLTDKGKYSWKVSSKGNSEINSGPVEVEFQGADGVGKALDRLSSDKAYQMASPASKLLMEIATLDRLKFVDAAFQRLSIAQKKYKKNPLVKAMSKYYKYDYGILEQ</sequence>
<keyword evidence="2" id="KW-0732">Signal</keyword>
<evidence type="ECO:0000313" key="4">
    <source>
        <dbReference type="Proteomes" id="UP000199021"/>
    </source>
</evidence>
<evidence type="ECO:0000256" key="1">
    <source>
        <dbReference type="SAM" id="MobiDB-lite"/>
    </source>
</evidence>
<proteinExistence type="predicted"/>
<reference evidence="4" key="1">
    <citation type="submission" date="2016-10" db="EMBL/GenBank/DDBJ databases">
        <authorList>
            <person name="Varghese N."/>
            <person name="Submissions S."/>
        </authorList>
    </citation>
    <scope>NUCLEOTIDE SEQUENCE [LARGE SCALE GENOMIC DNA]</scope>
    <source>
        <strain evidence="4">DSM 24740</strain>
    </source>
</reference>
<feature type="region of interest" description="Disordered" evidence="1">
    <location>
        <begin position="118"/>
        <end position="163"/>
    </location>
</feature>
<evidence type="ECO:0008006" key="5">
    <source>
        <dbReference type="Google" id="ProtNLM"/>
    </source>
</evidence>
<dbReference type="STRING" id="478744.SAMN05444359_10239"/>
<keyword evidence="4" id="KW-1185">Reference proteome</keyword>
<dbReference type="AlphaFoldDB" id="A0A1H9ABJ3"/>
<evidence type="ECO:0000256" key="2">
    <source>
        <dbReference type="SAM" id="SignalP"/>
    </source>
</evidence>
<feature type="compositionally biased region" description="Gly residues" evidence="1">
    <location>
        <begin position="124"/>
        <end position="133"/>
    </location>
</feature>
<feature type="chain" id="PRO_5011531466" description="Fibronectin type-III domain-containing protein" evidence="2">
    <location>
        <begin position="20"/>
        <end position="329"/>
    </location>
</feature>
<dbReference type="Proteomes" id="UP000199021">
    <property type="component" value="Unassembled WGS sequence"/>
</dbReference>
<feature type="signal peptide" evidence="2">
    <location>
        <begin position="1"/>
        <end position="19"/>
    </location>
</feature>
<accession>A0A1H9ABJ3</accession>
<organism evidence="3 4">
    <name type="scientific">Neolewinella agarilytica</name>
    <dbReference type="NCBI Taxonomy" id="478744"/>
    <lineage>
        <taxon>Bacteria</taxon>
        <taxon>Pseudomonadati</taxon>
        <taxon>Bacteroidota</taxon>
        <taxon>Saprospiria</taxon>
        <taxon>Saprospirales</taxon>
        <taxon>Lewinellaceae</taxon>
        <taxon>Neolewinella</taxon>
    </lineage>
</organism>
<dbReference type="RefSeq" id="WP_090165236.1">
    <property type="nucleotide sequence ID" value="NZ_FOFB01000002.1"/>
</dbReference>
<feature type="compositionally biased region" description="Low complexity" evidence="1">
    <location>
        <begin position="134"/>
        <end position="143"/>
    </location>
</feature>
<evidence type="ECO:0000313" key="3">
    <source>
        <dbReference type="EMBL" id="SEP74132.1"/>
    </source>
</evidence>
<gene>
    <name evidence="3" type="ORF">SAMN05444359_10239</name>
</gene>
<protein>
    <recommendedName>
        <fullName evidence="5">Fibronectin type-III domain-containing protein</fullName>
    </recommendedName>
</protein>
<dbReference type="EMBL" id="FOFB01000002">
    <property type="protein sequence ID" value="SEP74132.1"/>
    <property type="molecule type" value="Genomic_DNA"/>
</dbReference>
<name>A0A1H9ABJ3_9BACT</name>